<dbReference type="SUPFAM" id="SSF56214">
    <property type="entry name" value="4'-phosphopantetheinyl transferase"/>
    <property type="match status" value="2"/>
</dbReference>
<dbReference type="EC" id="2.7.8.7" evidence="1"/>
<evidence type="ECO:0000313" key="5">
    <source>
        <dbReference type="EMBL" id="KAK8230530.1"/>
    </source>
</evidence>
<evidence type="ECO:0000256" key="3">
    <source>
        <dbReference type="SAM" id="MobiDB-lite"/>
    </source>
</evidence>
<dbReference type="PANTHER" id="PTHR12215:SF10">
    <property type="entry name" value="L-AMINOADIPATE-SEMIALDEHYDE DEHYDROGENASE-PHOSPHOPANTETHEINYL TRANSFERASE"/>
    <property type="match status" value="1"/>
</dbReference>
<protein>
    <recommendedName>
        <fullName evidence="1">holo-[acyl-carrier-protein] synthase</fullName>
        <ecNumber evidence="1">2.7.8.7</ecNumber>
    </recommendedName>
</protein>
<dbReference type="EMBL" id="JBBWRZ010000008">
    <property type="protein sequence ID" value="KAK8230530.1"/>
    <property type="molecule type" value="Genomic_DNA"/>
</dbReference>
<organism evidence="5 6">
    <name type="scientific">Phyllosticta capitalensis</name>
    <dbReference type="NCBI Taxonomy" id="121624"/>
    <lineage>
        <taxon>Eukaryota</taxon>
        <taxon>Fungi</taxon>
        <taxon>Dikarya</taxon>
        <taxon>Ascomycota</taxon>
        <taxon>Pezizomycotina</taxon>
        <taxon>Dothideomycetes</taxon>
        <taxon>Dothideomycetes incertae sedis</taxon>
        <taxon>Botryosphaeriales</taxon>
        <taxon>Phyllostictaceae</taxon>
        <taxon>Phyllosticta</taxon>
    </lineage>
</organism>
<feature type="compositionally biased region" description="Low complexity" evidence="3">
    <location>
        <begin position="92"/>
        <end position="111"/>
    </location>
</feature>
<dbReference type="InterPro" id="IPR037143">
    <property type="entry name" value="4-PPantetheinyl_Trfase_dom_sf"/>
</dbReference>
<evidence type="ECO:0000256" key="1">
    <source>
        <dbReference type="ARBA" id="ARBA00013172"/>
    </source>
</evidence>
<dbReference type="Gene3D" id="3.90.470.20">
    <property type="entry name" value="4'-phosphopantetheinyl transferase domain"/>
    <property type="match status" value="2"/>
</dbReference>
<dbReference type="Proteomes" id="UP001492380">
    <property type="component" value="Unassembled WGS sequence"/>
</dbReference>
<keyword evidence="6" id="KW-1185">Reference proteome</keyword>
<evidence type="ECO:0000259" key="4">
    <source>
        <dbReference type="Pfam" id="PF22624"/>
    </source>
</evidence>
<dbReference type="InterPro" id="IPR050559">
    <property type="entry name" value="P-Pant_transferase_sf"/>
</dbReference>
<name>A0ABR1YHZ3_9PEZI</name>
<dbReference type="Pfam" id="PF22624">
    <property type="entry name" value="AASDHPPT_N"/>
    <property type="match status" value="1"/>
</dbReference>
<proteinExistence type="predicted"/>
<comment type="caution">
    <text evidence="5">The sequence shown here is derived from an EMBL/GenBank/DDBJ whole genome shotgun (WGS) entry which is preliminary data.</text>
</comment>
<evidence type="ECO:0000256" key="2">
    <source>
        <dbReference type="ARBA" id="ARBA00022679"/>
    </source>
</evidence>
<feature type="region of interest" description="Disordered" evidence="3">
    <location>
        <begin position="88"/>
        <end position="111"/>
    </location>
</feature>
<keyword evidence="2" id="KW-0808">Transferase</keyword>
<feature type="domain" description="4'-phosphopantetheinyl transferase N-terminal" evidence="4">
    <location>
        <begin position="29"/>
        <end position="127"/>
    </location>
</feature>
<sequence>MASPAVTCWLLDTRSLWAGDNIREAAADLLPLLSPDELASVTRKHFIKDARMSLGSALLKRAYISRELSMPWNTIRFERRPDPVHGKPTLVAPSSSFPSANNNNNNSTPPISFNVSHQAGLVALMGTTAAATDLGVDIVCVNERNDYRVIDADGFDAWVDIYADCFSDAEMWDMKFSLADGITLLDGTHLSAWDLGRHDRCVRRNLDLSATQTIGENGEPLPAAKQRAVTFSSDLVVDAKLRRFYAFWALKEAYVKLTGEALLAPWLRELEFRNVRAPRPGTVARCSTHGAWGERVADVDVWFKGARVDDVRMEIQAYEEDYMVALAVRDAKGPAAVRDEVRIEKVDLGRDVLPSAAAAAADLKA</sequence>
<accession>A0ABR1YHZ3</accession>
<reference evidence="5 6" key="1">
    <citation type="submission" date="2024-04" db="EMBL/GenBank/DDBJ databases">
        <title>Phyllosticta paracitricarpa is synonymous to the EU quarantine fungus P. citricarpa based on phylogenomic analyses.</title>
        <authorList>
            <consortium name="Lawrence Berkeley National Laboratory"/>
            <person name="Van Ingen-Buijs V.A."/>
            <person name="Van Westerhoven A.C."/>
            <person name="Haridas S."/>
            <person name="Skiadas P."/>
            <person name="Martin F."/>
            <person name="Groenewald J.Z."/>
            <person name="Crous P.W."/>
            <person name="Seidl M.F."/>
        </authorList>
    </citation>
    <scope>NUCLEOTIDE SEQUENCE [LARGE SCALE GENOMIC DNA]</scope>
    <source>
        <strain evidence="5 6">CBS 123374</strain>
    </source>
</reference>
<gene>
    <name evidence="5" type="ORF">HDK90DRAFT_324189</name>
</gene>
<evidence type="ECO:0000313" key="6">
    <source>
        <dbReference type="Proteomes" id="UP001492380"/>
    </source>
</evidence>
<dbReference type="PANTHER" id="PTHR12215">
    <property type="entry name" value="PHOSPHOPANTETHEINE TRANSFERASE"/>
    <property type="match status" value="1"/>
</dbReference>
<dbReference type="InterPro" id="IPR055066">
    <property type="entry name" value="AASDHPPT_N"/>
</dbReference>